<evidence type="ECO:0000256" key="3">
    <source>
        <dbReference type="ARBA" id="ARBA00022801"/>
    </source>
</evidence>
<dbReference type="PROSITE" id="PS00149">
    <property type="entry name" value="SULFATASE_2"/>
    <property type="match status" value="1"/>
</dbReference>
<dbReference type="InterPro" id="IPR017850">
    <property type="entry name" value="Alkaline_phosphatase_core_sf"/>
</dbReference>
<accession>A0A6P1MGT7</accession>
<organism evidence="7 8">
    <name type="scientific">Tichowtungia aerotolerans</name>
    <dbReference type="NCBI Taxonomy" id="2697043"/>
    <lineage>
        <taxon>Bacteria</taxon>
        <taxon>Pseudomonadati</taxon>
        <taxon>Kiritimatiellota</taxon>
        <taxon>Tichowtungiia</taxon>
        <taxon>Tichowtungiales</taxon>
        <taxon>Tichowtungiaceae</taxon>
        <taxon>Tichowtungia</taxon>
    </lineage>
</organism>
<dbReference type="AlphaFoldDB" id="A0A6P1MGT7"/>
<dbReference type="GO" id="GO:0046872">
    <property type="term" value="F:metal ion binding"/>
    <property type="evidence" value="ECO:0007669"/>
    <property type="project" value="UniProtKB-KW"/>
</dbReference>
<dbReference type="RefSeq" id="WP_160629968.1">
    <property type="nucleotide sequence ID" value="NZ_CP047593.1"/>
</dbReference>
<dbReference type="Proteomes" id="UP000464954">
    <property type="component" value="Chromosome"/>
</dbReference>
<evidence type="ECO:0000313" key="7">
    <source>
        <dbReference type="EMBL" id="QHI70796.1"/>
    </source>
</evidence>
<evidence type="ECO:0000259" key="6">
    <source>
        <dbReference type="Pfam" id="PF00884"/>
    </source>
</evidence>
<keyword evidence="5" id="KW-0732">Signal</keyword>
<keyword evidence="4" id="KW-0106">Calcium</keyword>
<feature type="chain" id="PRO_5027064120" evidence="5">
    <location>
        <begin position="23"/>
        <end position="502"/>
    </location>
</feature>
<dbReference type="SUPFAM" id="SSF53649">
    <property type="entry name" value="Alkaline phosphatase-like"/>
    <property type="match status" value="1"/>
</dbReference>
<evidence type="ECO:0000256" key="4">
    <source>
        <dbReference type="ARBA" id="ARBA00022837"/>
    </source>
</evidence>
<dbReference type="Gene3D" id="3.30.1120.10">
    <property type="match status" value="1"/>
</dbReference>
<dbReference type="InterPro" id="IPR024607">
    <property type="entry name" value="Sulfatase_CS"/>
</dbReference>
<dbReference type="InterPro" id="IPR050738">
    <property type="entry name" value="Sulfatase"/>
</dbReference>
<protein>
    <submittedName>
        <fullName evidence="7">Sulfatase-like hydrolase/transferase</fullName>
    </submittedName>
</protein>
<keyword evidence="3 7" id="KW-0378">Hydrolase</keyword>
<dbReference type="GO" id="GO:0004065">
    <property type="term" value="F:arylsulfatase activity"/>
    <property type="evidence" value="ECO:0007669"/>
    <property type="project" value="TreeGrafter"/>
</dbReference>
<gene>
    <name evidence="7" type="ORF">GT409_15555</name>
</gene>
<reference evidence="7 8" key="1">
    <citation type="submission" date="2020-01" db="EMBL/GenBank/DDBJ databases">
        <title>Ponticoccus aerotolerans gen. nov., sp. nov., an anaerobic bacterium and proposal of Ponticoccusceae fam. nov., Ponticoccusles ord. nov. and Ponticoccuse classis nov. in the phylum Kiritimatiellaeota.</title>
        <authorList>
            <person name="Zhou L.Y."/>
            <person name="Du Z.J."/>
        </authorList>
    </citation>
    <scope>NUCLEOTIDE SEQUENCE [LARGE SCALE GENOMIC DNA]</scope>
    <source>
        <strain evidence="7 8">S-5007</strain>
    </source>
</reference>
<evidence type="ECO:0000256" key="1">
    <source>
        <dbReference type="ARBA" id="ARBA00008779"/>
    </source>
</evidence>
<dbReference type="Gene3D" id="3.40.720.10">
    <property type="entry name" value="Alkaline Phosphatase, subunit A"/>
    <property type="match status" value="1"/>
</dbReference>
<dbReference type="InterPro" id="IPR000917">
    <property type="entry name" value="Sulfatase_N"/>
</dbReference>
<sequence>MKIKSCAVKWLVFGGFSAGVSASCSALQCAEQPNFIIIMADDQGYADVGFQDSPDIVTPNIDQLAAKGLVFENGYVCHPVCGPSRTGLMTGRYPHRFGLQVNTPFSQTDEDWGVPLEQRFFAQDLRTAGYRTGVIGKWHLGATEKHHPNNRGFDFFFGFLGGGHNYWPADYKRMRDWQFMNAKKDQPAVSPNPEAISYMLPILHNREYVETTGYLTDIFSDEAVDFIDRNKTRPFFLYLAYNAPHKPLEAKPEDLEKFSHIQSEKRRKYAAMIYALDRGVGQVRDKLEKERLLDNTMIIYLSDNGGIVENPELASNGRLRGQKGETFEGGCHVPFVVHWPARLKAGRTDGIISSLDIYPTLLAAAGLPVPTDRNLDGFNQLPFLLGQASMSARDGVFARRWLGRNHTVGVRDGDWKYDFVSQSGETGLFNLKTDIGEKNDLSAQYPEQLQKMTAMQDKWNALNTPPKWIEPGWYWPEHREHAVQVILSFEEEMAAHDGSLKE</sequence>
<evidence type="ECO:0000313" key="8">
    <source>
        <dbReference type="Proteomes" id="UP000464954"/>
    </source>
</evidence>
<dbReference type="PROSITE" id="PS00523">
    <property type="entry name" value="SULFATASE_1"/>
    <property type="match status" value="1"/>
</dbReference>
<proteinExistence type="inferred from homology"/>
<evidence type="ECO:0000256" key="2">
    <source>
        <dbReference type="ARBA" id="ARBA00022723"/>
    </source>
</evidence>
<name>A0A6P1MGT7_9BACT</name>
<dbReference type="PANTHER" id="PTHR42693:SF53">
    <property type="entry name" value="ENDO-4-O-SULFATASE"/>
    <property type="match status" value="1"/>
</dbReference>
<dbReference type="PANTHER" id="PTHR42693">
    <property type="entry name" value="ARYLSULFATASE FAMILY MEMBER"/>
    <property type="match status" value="1"/>
</dbReference>
<dbReference type="EMBL" id="CP047593">
    <property type="protein sequence ID" value="QHI70796.1"/>
    <property type="molecule type" value="Genomic_DNA"/>
</dbReference>
<dbReference type="GO" id="GO:0016740">
    <property type="term" value="F:transferase activity"/>
    <property type="evidence" value="ECO:0007669"/>
    <property type="project" value="UniProtKB-KW"/>
</dbReference>
<comment type="similarity">
    <text evidence="1">Belongs to the sulfatase family.</text>
</comment>
<feature type="signal peptide" evidence="5">
    <location>
        <begin position="1"/>
        <end position="22"/>
    </location>
</feature>
<keyword evidence="8" id="KW-1185">Reference proteome</keyword>
<dbReference type="PROSITE" id="PS51257">
    <property type="entry name" value="PROKAR_LIPOPROTEIN"/>
    <property type="match status" value="1"/>
</dbReference>
<keyword evidence="7" id="KW-0808">Transferase</keyword>
<dbReference type="KEGG" id="taer:GT409_15555"/>
<feature type="domain" description="Sulfatase N-terminal" evidence="6">
    <location>
        <begin position="33"/>
        <end position="366"/>
    </location>
</feature>
<keyword evidence="2" id="KW-0479">Metal-binding</keyword>
<dbReference type="Pfam" id="PF00884">
    <property type="entry name" value="Sulfatase"/>
    <property type="match status" value="1"/>
</dbReference>
<evidence type="ECO:0000256" key="5">
    <source>
        <dbReference type="SAM" id="SignalP"/>
    </source>
</evidence>